<dbReference type="Pfam" id="PF01067">
    <property type="entry name" value="Calpain_III"/>
    <property type="match status" value="1"/>
</dbReference>
<dbReference type="SUPFAM" id="SSF49758">
    <property type="entry name" value="Calpain large subunit, middle domain (domain III)"/>
    <property type="match status" value="1"/>
</dbReference>
<evidence type="ECO:0000259" key="11">
    <source>
        <dbReference type="PROSITE" id="PS50203"/>
    </source>
</evidence>
<evidence type="ECO:0000259" key="12">
    <source>
        <dbReference type="PROSITE" id="PS50222"/>
    </source>
</evidence>
<dbReference type="PANTHER" id="PTHR10183">
    <property type="entry name" value="CALPAIN"/>
    <property type="match status" value="1"/>
</dbReference>
<dbReference type="FunFam" id="3.90.70.10:FF:000054">
    <property type="entry name" value="Calpain 14"/>
    <property type="match status" value="1"/>
</dbReference>
<keyword evidence="7" id="KW-0106">Calcium</keyword>
<accession>A0A670HUT0</accession>
<dbReference type="SUPFAM" id="SSF54001">
    <property type="entry name" value="Cysteine proteinases"/>
    <property type="match status" value="1"/>
</dbReference>
<dbReference type="SMART" id="SM00720">
    <property type="entry name" value="calpain_III"/>
    <property type="match status" value="1"/>
</dbReference>
<dbReference type="InterPro" id="IPR022682">
    <property type="entry name" value="Calpain_domain_III"/>
</dbReference>
<evidence type="ECO:0000256" key="1">
    <source>
        <dbReference type="ARBA" id="ARBA00007623"/>
    </source>
</evidence>
<dbReference type="Pfam" id="PF00648">
    <property type="entry name" value="Peptidase_C2"/>
    <property type="match status" value="1"/>
</dbReference>
<evidence type="ECO:0000256" key="6">
    <source>
        <dbReference type="ARBA" id="ARBA00022807"/>
    </source>
</evidence>
<dbReference type="AlphaFoldDB" id="A0A670HUT0"/>
<dbReference type="OMA" id="SCQDFQE"/>
<dbReference type="GO" id="GO:0006508">
    <property type="term" value="P:proteolysis"/>
    <property type="evidence" value="ECO:0007669"/>
    <property type="project" value="UniProtKB-KW"/>
</dbReference>
<feature type="compositionally biased region" description="Basic and acidic residues" evidence="10">
    <location>
        <begin position="24"/>
        <end position="37"/>
    </location>
</feature>
<dbReference type="GeneTree" id="ENSGT00940000160921"/>
<dbReference type="Gene3D" id="2.60.120.380">
    <property type="match status" value="1"/>
</dbReference>
<dbReference type="OrthoDB" id="424753at2759"/>
<dbReference type="Ensembl" id="ENSPMRT00000003046.1">
    <property type="protein sequence ID" value="ENSPMRP00000002842.1"/>
    <property type="gene ID" value="ENSPMRG00000002050.1"/>
</dbReference>
<evidence type="ECO:0000256" key="10">
    <source>
        <dbReference type="SAM" id="MobiDB-lite"/>
    </source>
</evidence>
<feature type="domain" description="Calpain catalytic" evidence="11">
    <location>
        <begin position="65"/>
        <end position="362"/>
    </location>
</feature>
<feature type="active site" evidence="8 9">
    <location>
        <position position="280"/>
    </location>
</feature>
<dbReference type="GO" id="GO:0005509">
    <property type="term" value="F:calcium ion binding"/>
    <property type="evidence" value="ECO:0007669"/>
    <property type="project" value="InterPro"/>
</dbReference>
<dbReference type="Pfam" id="PF21875">
    <property type="entry name" value="CAPN13-like_C_EFh"/>
    <property type="match status" value="1"/>
</dbReference>
<dbReference type="InterPro" id="IPR018247">
    <property type="entry name" value="EF_Hand_1_Ca_BS"/>
</dbReference>
<keyword evidence="5 9" id="KW-0378">Hydrolase</keyword>
<evidence type="ECO:0000313" key="14">
    <source>
        <dbReference type="Proteomes" id="UP000472272"/>
    </source>
</evidence>
<dbReference type="InterPro" id="IPR036213">
    <property type="entry name" value="Calpain_III_sf"/>
</dbReference>
<dbReference type="Gene3D" id="1.10.238.10">
    <property type="entry name" value="EF-hand"/>
    <property type="match status" value="1"/>
</dbReference>
<dbReference type="SMART" id="SM00230">
    <property type="entry name" value="CysPc"/>
    <property type="match status" value="1"/>
</dbReference>
<dbReference type="CDD" id="cd16195">
    <property type="entry name" value="EFh_PEF_CAPN13_14"/>
    <property type="match status" value="1"/>
</dbReference>
<dbReference type="InterPro" id="IPR022684">
    <property type="entry name" value="Calpain_cysteine_protease"/>
</dbReference>
<feature type="compositionally biased region" description="Basic and acidic residues" evidence="10">
    <location>
        <begin position="8"/>
        <end position="17"/>
    </location>
</feature>
<evidence type="ECO:0000313" key="13">
    <source>
        <dbReference type="Ensembl" id="ENSPMRP00000002842.1"/>
    </source>
</evidence>
<dbReference type="CDD" id="cd00044">
    <property type="entry name" value="CysPc"/>
    <property type="match status" value="1"/>
</dbReference>
<dbReference type="InterPro" id="IPR022683">
    <property type="entry name" value="Calpain_III"/>
</dbReference>
<sequence>MGLACCKEPSHVMERNRNPAPEMYSRKPEPDVPKSERAGNVTSTVKFKNQDFVQLRDHCLNHGVLFQDETFPVNLSSIGPLPFLEKPYRPVIEWRRPTEILSYQSPLLIVDSVSRFDILQGPIGDCWVLAALGSLTLQPRFLENVIPRDQGFQHNYAGIFHFRFWYLGDWLDVVIDDRLPFLNGEYLSVHPRSRNEFWPPLLEKAYAKLHGSYQKLHMGYISEALVDFTGGVQISLNLPRPSSYLFEVVKAAAKSGCLMGCVTPPVENNIYEKNGIVQGHAYTVVETAEVPYMGMKERLIRLWNPYGHKEWIGAWSDRSTEWDRVPKQYKKYLYEDKDNGEFWMSYEDFQEHFLFLHVCNNVPTFLDFEVQRSNMWSVQTHVDRWVQGLSPEGAFSRNPRYLIQVQEPDMKNSNVVVSLTQKLVNDTRSPQPPEPPGIRFVILKDRTTVYNKGFIKQRDVTGIFQLRPGTYTIIPEISQGGQESEFILRIFLKNQNNYRAPNTELSPVVTEHSPMYSEVGPNKEAGTYRQVMPKWNQDNSYENIFLRYANQASYLDASQLQGILNEIVQKDLMASRGSGDGFSFDSCRSLLALMDASNNGRLTLQEFEKLWRNLYKYKDIFEREDENNSGFLYISNLRRVTEQEGLFINDTTLQLMTVRYGDSLMRISFPDFVCCMVRLKTMAKAFRNLSADGRGIYFTEDQWMTMTMYC</sequence>
<dbReference type="GO" id="GO:0004198">
    <property type="term" value="F:calcium-dependent cysteine-type endopeptidase activity"/>
    <property type="evidence" value="ECO:0007669"/>
    <property type="project" value="InterPro"/>
</dbReference>
<feature type="active site" evidence="8 9">
    <location>
        <position position="126"/>
    </location>
</feature>
<evidence type="ECO:0000256" key="7">
    <source>
        <dbReference type="ARBA" id="ARBA00022837"/>
    </source>
</evidence>
<reference evidence="13" key="2">
    <citation type="submission" date="2025-08" db="UniProtKB">
        <authorList>
            <consortium name="Ensembl"/>
        </authorList>
    </citation>
    <scope>IDENTIFICATION</scope>
</reference>
<dbReference type="FunFam" id="1.10.238.10:FF:000175">
    <property type="entry name" value="Calpain 14"/>
    <property type="match status" value="1"/>
</dbReference>
<dbReference type="InterPro" id="IPR000169">
    <property type="entry name" value="Pept_cys_AS"/>
</dbReference>
<evidence type="ECO:0000256" key="9">
    <source>
        <dbReference type="PROSITE-ProRule" id="PRU00239"/>
    </source>
</evidence>
<dbReference type="Proteomes" id="UP000472272">
    <property type="component" value="Chromosome 3"/>
</dbReference>
<evidence type="ECO:0000256" key="3">
    <source>
        <dbReference type="ARBA" id="ARBA00022723"/>
    </source>
</evidence>
<evidence type="ECO:0000256" key="8">
    <source>
        <dbReference type="PIRSR" id="PIRSR622684-1"/>
    </source>
</evidence>
<feature type="region of interest" description="Disordered" evidence="10">
    <location>
        <begin position="8"/>
        <end position="38"/>
    </location>
</feature>
<organism evidence="13 14">
    <name type="scientific">Podarcis muralis</name>
    <name type="common">Wall lizard</name>
    <name type="synonym">Lacerta muralis</name>
    <dbReference type="NCBI Taxonomy" id="64176"/>
    <lineage>
        <taxon>Eukaryota</taxon>
        <taxon>Metazoa</taxon>
        <taxon>Chordata</taxon>
        <taxon>Craniata</taxon>
        <taxon>Vertebrata</taxon>
        <taxon>Euteleostomi</taxon>
        <taxon>Lepidosauria</taxon>
        <taxon>Squamata</taxon>
        <taxon>Bifurcata</taxon>
        <taxon>Unidentata</taxon>
        <taxon>Episquamata</taxon>
        <taxon>Laterata</taxon>
        <taxon>Lacertibaenia</taxon>
        <taxon>Lacertidae</taxon>
        <taxon>Podarcis</taxon>
    </lineage>
</organism>
<dbReference type="PANTHER" id="PTHR10183:SF333">
    <property type="entry name" value="CALPAIN-13"/>
    <property type="match status" value="1"/>
</dbReference>
<keyword evidence="14" id="KW-1185">Reference proteome</keyword>
<dbReference type="InterPro" id="IPR011992">
    <property type="entry name" value="EF-hand-dom_pair"/>
</dbReference>
<dbReference type="PROSITE" id="PS50222">
    <property type="entry name" value="EF_HAND_2"/>
    <property type="match status" value="1"/>
</dbReference>
<dbReference type="PROSITE" id="PS00139">
    <property type="entry name" value="THIOL_PROTEASE_CYS"/>
    <property type="match status" value="1"/>
</dbReference>
<proteinExistence type="inferred from homology"/>
<dbReference type="PRINTS" id="PR00704">
    <property type="entry name" value="CALPAIN"/>
</dbReference>
<protein>
    <submittedName>
        <fullName evidence="13">Calpain 13</fullName>
    </submittedName>
</protein>
<reference evidence="13" key="3">
    <citation type="submission" date="2025-09" db="UniProtKB">
        <authorList>
            <consortium name="Ensembl"/>
        </authorList>
    </citation>
    <scope>IDENTIFICATION</scope>
</reference>
<feature type="active site" evidence="8 9">
    <location>
        <position position="304"/>
    </location>
</feature>
<comment type="similarity">
    <text evidence="1">Belongs to the peptidase C2 family.</text>
</comment>
<keyword evidence="2 9" id="KW-0645">Protease</keyword>
<evidence type="ECO:0000256" key="4">
    <source>
        <dbReference type="ARBA" id="ARBA00022737"/>
    </source>
</evidence>
<dbReference type="SUPFAM" id="SSF47473">
    <property type="entry name" value="EF-hand"/>
    <property type="match status" value="1"/>
</dbReference>
<name>A0A670HUT0_PODMU</name>
<dbReference type="GO" id="GO:0005737">
    <property type="term" value="C:cytoplasm"/>
    <property type="evidence" value="ECO:0007669"/>
    <property type="project" value="TreeGrafter"/>
</dbReference>
<keyword evidence="3" id="KW-0479">Metal-binding</keyword>
<dbReference type="Gene3D" id="3.90.70.10">
    <property type="entry name" value="Cysteine proteinases"/>
    <property type="match status" value="1"/>
</dbReference>
<dbReference type="PROSITE" id="PS50203">
    <property type="entry name" value="CALPAIN_CAT"/>
    <property type="match status" value="1"/>
</dbReference>
<gene>
    <name evidence="13" type="primary">CAPN13</name>
</gene>
<dbReference type="PROSITE" id="PS00018">
    <property type="entry name" value="EF_HAND_1"/>
    <property type="match status" value="1"/>
</dbReference>
<evidence type="ECO:0000256" key="5">
    <source>
        <dbReference type="ARBA" id="ARBA00022801"/>
    </source>
</evidence>
<reference evidence="13 14" key="1">
    <citation type="journal article" date="2019" name="Proc. Natl. Acad. Sci. U.S.A.">
        <title>Regulatory changes in pterin and carotenoid genes underlie balanced color polymorphisms in the wall lizard.</title>
        <authorList>
            <person name="Andrade P."/>
            <person name="Pinho C."/>
            <person name="Perez I de Lanuza G."/>
            <person name="Afonso S."/>
            <person name="Brejcha J."/>
            <person name="Rubin C.J."/>
            <person name="Wallerman O."/>
            <person name="Pereira P."/>
            <person name="Sabatino S.J."/>
            <person name="Bellati A."/>
            <person name="Pellitteri-Rosa D."/>
            <person name="Bosakova Z."/>
            <person name="Bunikis I."/>
            <person name="Carretero M.A."/>
            <person name="Feiner N."/>
            <person name="Marsik P."/>
            <person name="Pauperio F."/>
            <person name="Salvi D."/>
            <person name="Soler L."/>
            <person name="While G.M."/>
            <person name="Uller T."/>
            <person name="Font E."/>
            <person name="Andersson L."/>
            <person name="Carneiro M."/>
        </authorList>
    </citation>
    <scope>NUCLEOTIDE SEQUENCE</scope>
</reference>
<dbReference type="InterPro" id="IPR002048">
    <property type="entry name" value="EF_hand_dom"/>
</dbReference>
<feature type="domain" description="EF-hand" evidence="12">
    <location>
        <begin position="582"/>
        <end position="617"/>
    </location>
</feature>
<dbReference type="InterPro" id="IPR054069">
    <property type="entry name" value="CAPN3/13-like_C_EFh"/>
</dbReference>
<keyword evidence="4" id="KW-0677">Repeat</keyword>
<dbReference type="InterPro" id="IPR001300">
    <property type="entry name" value="Peptidase_C2_calpain_cat"/>
</dbReference>
<keyword evidence="6 9" id="KW-0788">Thiol protease</keyword>
<evidence type="ECO:0000256" key="2">
    <source>
        <dbReference type="ARBA" id="ARBA00022670"/>
    </source>
</evidence>
<dbReference type="InterPro" id="IPR038765">
    <property type="entry name" value="Papain-like_cys_pep_sf"/>
</dbReference>